<dbReference type="EMBL" id="JAUDZE010000001">
    <property type="protein sequence ID" value="MDN0013517.1"/>
    <property type="molecule type" value="Genomic_DNA"/>
</dbReference>
<keyword evidence="5" id="KW-0479">Metal-binding</keyword>
<dbReference type="InterPro" id="IPR012675">
    <property type="entry name" value="Beta-grasp_dom_sf"/>
</dbReference>
<dbReference type="NCBIfam" id="TIGR02007">
    <property type="entry name" value="fdx_isc"/>
    <property type="match status" value="1"/>
</dbReference>
<protein>
    <recommendedName>
        <fullName evidence="2">2Fe-2S ferredoxin</fullName>
    </recommendedName>
</protein>
<feature type="domain" description="2Fe-2S ferredoxin-type" evidence="10">
    <location>
        <begin position="2"/>
        <end position="104"/>
    </location>
</feature>
<reference evidence="11" key="1">
    <citation type="submission" date="2023-06" db="EMBL/GenBank/DDBJ databases">
        <title>Two novel species of Acinetobacter isolated from motorbike repairing workshop in Vietnam.</title>
        <authorList>
            <person name="Le N.T.T."/>
        </authorList>
    </citation>
    <scope>NUCLEOTIDE SEQUENCE</scope>
    <source>
        <strain evidence="11">VNH17</strain>
    </source>
</reference>
<keyword evidence="7" id="KW-0408">Iron</keyword>
<dbReference type="PROSITE" id="PS51085">
    <property type="entry name" value="2FE2S_FER_2"/>
    <property type="match status" value="1"/>
</dbReference>
<comment type="cofactor">
    <cofactor evidence="9">
        <name>[2Fe-2S] cluster</name>
        <dbReference type="ChEBI" id="CHEBI:190135"/>
    </cofactor>
</comment>
<dbReference type="Pfam" id="PF00111">
    <property type="entry name" value="Fer2"/>
    <property type="match status" value="1"/>
</dbReference>
<dbReference type="Gene3D" id="3.10.20.30">
    <property type="match status" value="1"/>
</dbReference>
<keyword evidence="4" id="KW-0001">2Fe-2S</keyword>
<evidence type="ECO:0000313" key="11">
    <source>
        <dbReference type="EMBL" id="MDN0013517.1"/>
    </source>
</evidence>
<evidence type="ECO:0000256" key="1">
    <source>
        <dbReference type="ARBA" id="ARBA00010914"/>
    </source>
</evidence>
<evidence type="ECO:0000256" key="2">
    <source>
        <dbReference type="ARBA" id="ARBA00019395"/>
    </source>
</evidence>
<evidence type="ECO:0000256" key="7">
    <source>
        <dbReference type="ARBA" id="ARBA00023004"/>
    </source>
</evidence>
<evidence type="ECO:0000256" key="4">
    <source>
        <dbReference type="ARBA" id="ARBA00022714"/>
    </source>
</evidence>
<dbReference type="PRINTS" id="PR00355">
    <property type="entry name" value="ADRENODOXIN"/>
</dbReference>
<keyword evidence="3" id="KW-0813">Transport</keyword>
<dbReference type="InterPro" id="IPR001041">
    <property type="entry name" value="2Fe-2S_ferredoxin-type"/>
</dbReference>
<evidence type="ECO:0000256" key="6">
    <source>
        <dbReference type="ARBA" id="ARBA00022982"/>
    </source>
</evidence>
<evidence type="ECO:0000259" key="10">
    <source>
        <dbReference type="PROSITE" id="PS51085"/>
    </source>
</evidence>
<accession>A0ABT7WLJ7</accession>
<dbReference type="InterPro" id="IPR011536">
    <property type="entry name" value="Fdx_isc"/>
</dbReference>
<dbReference type="CDD" id="cd00207">
    <property type="entry name" value="fer2"/>
    <property type="match status" value="1"/>
</dbReference>
<gene>
    <name evidence="11" type="primary">fdx</name>
    <name evidence="11" type="ORF">QTA56_04570</name>
</gene>
<evidence type="ECO:0000313" key="12">
    <source>
        <dbReference type="Proteomes" id="UP001168524"/>
    </source>
</evidence>
<sequence>MPRIKVLPHPQICPEGAEFEVEQNANLCQSLLKQGIKIEHACDMSCACTTCHVIVRKGFDSLEEMNDVEADLLDRAWGLEPDSRLSCQVEIVDEDLEIEIPKYTINHASENH</sequence>
<evidence type="ECO:0000256" key="5">
    <source>
        <dbReference type="ARBA" id="ARBA00022723"/>
    </source>
</evidence>
<keyword evidence="6" id="KW-0249">Electron transport</keyword>
<proteinExistence type="inferred from homology"/>
<dbReference type="PROSITE" id="PS00814">
    <property type="entry name" value="ADX"/>
    <property type="match status" value="1"/>
</dbReference>
<dbReference type="SUPFAM" id="SSF54292">
    <property type="entry name" value="2Fe-2S ferredoxin-like"/>
    <property type="match status" value="1"/>
</dbReference>
<evidence type="ECO:0000256" key="9">
    <source>
        <dbReference type="ARBA" id="ARBA00034078"/>
    </source>
</evidence>
<dbReference type="PANTHER" id="PTHR23426">
    <property type="entry name" value="FERREDOXIN/ADRENODOXIN"/>
    <property type="match status" value="1"/>
</dbReference>
<dbReference type="InterPro" id="IPR018298">
    <property type="entry name" value="Adrenodoxin_Fe-S_BS"/>
</dbReference>
<evidence type="ECO:0000256" key="8">
    <source>
        <dbReference type="ARBA" id="ARBA00023014"/>
    </source>
</evidence>
<dbReference type="RefSeq" id="WP_267979743.1">
    <property type="nucleotide sequence ID" value="NZ_JAPQKF010000001.1"/>
</dbReference>
<name>A0ABT7WLJ7_9GAMM</name>
<dbReference type="InterPro" id="IPR036010">
    <property type="entry name" value="2Fe-2S_ferredoxin-like_sf"/>
</dbReference>
<dbReference type="Proteomes" id="UP001168524">
    <property type="component" value="Unassembled WGS sequence"/>
</dbReference>
<comment type="similarity">
    <text evidence="1">Belongs to the adrenodoxin/putidaredoxin family.</text>
</comment>
<keyword evidence="12" id="KW-1185">Reference proteome</keyword>
<dbReference type="PANTHER" id="PTHR23426:SF65">
    <property type="entry name" value="FERREDOXIN-2, MITOCHONDRIAL"/>
    <property type="match status" value="1"/>
</dbReference>
<evidence type="ECO:0000256" key="3">
    <source>
        <dbReference type="ARBA" id="ARBA00022448"/>
    </source>
</evidence>
<dbReference type="InterPro" id="IPR001055">
    <property type="entry name" value="Adrenodoxin-like"/>
</dbReference>
<comment type="caution">
    <text evidence="11">The sequence shown here is derived from an EMBL/GenBank/DDBJ whole genome shotgun (WGS) entry which is preliminary data.</text>
</comment>
<organism evidence="11 12">
    <name type="scientific">Acinetobacter thutiue</name>
    <dbReference type="NCBI Taxonomy" id="2998078"/>
    <lineage>
        <taxon>Bacteria</taxon>
        <taxon>Pseudomonadati</taxon>
        <taxon>Pseudomonadota</taxon>
        <taxon>Gammaproteobacteria</taxon>
        <taxon>Moraxellales</taxon>
        <taxon>Moraxellaceae</taxon>
        <taxon>Acinetobacter</taxon>
    </lineage>
</organism>
<keyword evidence="8" id="KW-0411">Iron-sulfur</keyword>